<evidence type="ECO:0000313" key="1">
    <source>
        <dbReference type="EMBL" id="KIK39701.1"/>
    </source>
</evidence>
<dbReference type="EMBL" id="KN835332">
    <property type="protein sequence ID" value="KIK39701.1"/>
    <property type="molecule type" value="Genomic_DNA"/>
</dbReference>
<protein>
    <submittedName>
        <fullName evidence="1">Uncharacterized protein</fullName>
    </submittedName>
</protein>
<dbReference type="AlphaFoldDB" id="A0A0D0ADA7"/>
<reference evidence="2" key="2">
    <citation type="submission" date="2015-01" db="EMBL/GenBank/DDBJ databases">
        <title>Evolutionary Origins and Diversification of the Mycorrhizal Mutualists.</title>
        <authorList>
            <consortium name="DOE Joint Genome Institute"/>
            <consortium name="Mycorrhizal Genomics Consortium"/>
            <person name="Kohler A."/>
            <person name="Kuo A."/>
            <person name="Nagy L.G."/>
            <person name="Floudas D."/>
            <person name="Copeland A."/>
            <person name="Barry K.W."/>
            <person name="Cichocki N."/>
            <person name="Veneault-Fourrey C."/>
            <person name="LaButti K."/>
            <person name="Lindquist E.A."/>
            <person name="Lipzen A."/>
            <person name="Lundell T."/>
            <person name="Morin E."/>
            <person name="Murat C."/>
            <person name="Riley R."/>
            <person name="Ohm R."/>
            <person name="Sun H."/>
            <person name="Tunlid A."/>
            <person name="Henrissat B."/>
            <person name="Grigoriev I.V."/>
            <person name="Hibbett D.S."/>
            <person name="Martin F."/>
        </authorList>
    </citation>
    <scope>NUCLEOTIDE SEQUENCE [LARGE SCALE GENOMIC DNA]</scope>
    <source>
        <strain evidence="2">UH-Slu-Lm8-n1</strain>
    </source>
</reference>
<evidence type="ECO:0000313" key="2">
    <source>
        <dbReference type="Proteomes" id="UP000054485"/>
    </source>
</evidence>
<dbReference type="HOGENOM" id="CLU_3107997_0_0_1"/>
<dbReference type="Proteomes" id="UP000054485">
    <property type="component" value="Unassembled WGS sequence"/>
</dbReference>
<accession>A0A0D0ADA7</accession>
<proteinExistence type="predicted"/>
<reference evidence="1 2" key="1">
    <citation type="submission" date="2014-04" db="EMBL/GenBank/DDBJ databases">
        <authorList>
            <consortium name="DOE Joint Genome Institute"/>
            <person name="Kuo A."/>
            <person name="Ruytinx J."/>
            <person name="Rineau F."/>
            <person name="Colpaert J."/>
            <person name="Kohler A."/>
            <person name="Nagy L.G."/>
            <person name="Floudas D."/>
            <person name="Copeland A."/>
            <person name="Barry K.W."/>
            <person name="Cichocki N."/>
            <person name="Veneault-Fourrey C."/>
            <person name="LaButti K."/>
            <person name="Lindquist E.A."/>
            <person name="Lipzen A."/>
            <person name="Lundell T."/>
            <person name="Morin E."/>
            <person name="Murat C."/>
            <person name="Sun H."/>
            <person name="Tunlid A."/>
            <person name="Henrissat B."/>
            <person name="Grigoriev I.V."/>
            <person name="Hibbett D.S."/>
            <person name="Martin F."/>
            <person name="Nordberg H.P."/>
            <person name="Cantor M.N."/>
            <person name="Hua S.X."/>
        </authorList>
    </citation>
    <scope>NUCLEOTIDE SEQUENCE [LARGE SCALE GENOMIC DNA]</scope>
    <source>
        <strain evidence="1 2">UH-Slu-Lm8-n1</strain>
    </source>
</reference>
<keyword evidence="2" id="KW-1185">Reference proteome</keyword>
<name>A0A0D0ADA7_9AGAM</name>
<sequence length="51" mass="5614">MEPRIKGRQILVHDVHGVELGAPSETQLVLTANSNESILSLNFDGPNESYH</sequence>
<gene>
    <name evidence="1" type="ORF">CY34DRAFT_807988</name>
</gene>
<dbReference type="InParanoid" id="A0A0D0ADA7"/>
<organism evidence="1 2">
    <name type="scientific">Suillus luteus UH-Slu-Lm8-n1</name>
    <dbReference type="NCBI Taxonomy" id="930992"/>
    <lineage>
        <taxon>Eukaryota</taxon>
        <taxon>Fungi</taxon>
        <taxon>Dikarya</taxon>
        <taxon>Basidiomycota</taxon>
        <taxon>Agaricomycotina</taxon>
        <taxon>Agaricomycetes</taxon>
        <taxon>Agaricomycetidae</taxon>
        <taxon>Boletales</taxon>
        <taxon>Suillineae</taxon>
        <taxon>Suillaceae</taxon>
        <taxon>Suillus</taxon>
    </lineage>
</organism>